<proteinExistence type="predicted"/>
<reference evidence="1 2" key="1">
    <citation type="submission" date="2023-10" db="EMBL/GenBank/DDBJ databases">
        <title>Veillonella sp. nov., isolated from a pig farm feces dump.</title>
        <authorList>
            <person name="Chang Y.-H."/>
        </authorList>
    </citation>
    <scope>NUCLEOTIDE SEQUENCE [LARGE SCALE GENOMIC DNA]</scope>
    <source>
        <strain evidence="1 2">YH-vei2233</strain>
    </source>
</reference>
<dbReference type="Proteomes" id="UP001272515">
    <property type="component" value="Unassembled WGS sequence"/>
</dbReference>
<gene>
    <name evidence="1" type="ORF">RVY80_08680</name>
</gene>
<dbReference type="RefSeq" id="WP_317330276.1">
    <property type="nucleotide sequence ID" value="NZ_JAWJZA010000021.1"/>
</dbReference>
<organism evidence="1 2">
    <name type="scientific">Veillonella absiana</name>
    <dbReference type="NCBI Taxonomy" id="3079305"/>
    <lineage>
        <taxon>Bacteria</taxon>
        <taxon>Bacillati</taxon>
        <taxon>Bacillota</taxon>
        <taxon>Negativicutes</taxon>
        <taxon>Veillonellales</taxon>
        <taxon>Veillonellaceae</taxon>
        <taxon>Veillonella</taxon>
    </lineage>
</organism>
<evidence type="ECO:0000313" key="1">
    <source>
        <dbReference type="EMBL" id="MDV5088897.1"/>
    </source>
</evidence>
<dbReference type="EMBL" id="JAWJZB010000010">
    <property type="protein sequence ID" value="MDV5088897.1"/>
    <property type="molecule type" value="Genomic_DNA"/>
</dbReference>
<comment type="caution">
    <text evidence="1">The sequence shown here is derived from an EMBL/GenBank/DDBJ whole genome shotgun (WGS) entry which is preliminary data.</text>
</comment>
<keyword evidence="2" id="KW-1185">Reference proteome</keyword>
<accession>A0ABU3ZAF3</accession>
<name>A0ABU3ZAF3_9FIRM</name>
<evidence type="ECO:0000313" key="2">
    <source>
        <dbReference type="Proteomes" id="UP001272515"/>
    </source>
</evidence>
<sequence>MADKMRQSMYEAEQSDLQNEAFESDAYNRLTTIMEETQKQVKNDELRYYINQVVWFSTKQTLKDKMHNEPDFTKKIQK</sequence>
<protein>
    <submittedName>
        <fullName evidence="1">Uncharacterized protein</fullName>
    </submittedName>
</protein>